<organism evidence="2">
    <name type="scientific">Herbiconiux sp. A18JL235</name>
    <dbReference type="NCBI Taxonomy" id="3152363"/>
    <lineage>
        <taxon>Bacteria</taxon>
        <taxon>Bacillati</taxon>
        <taxon>Actinomycetota</taxon>
        <taxon>Actinomycetes</taxon>
        <taxon>Micrococcales</taxon>
        <taxon>Microbacteriaceae</taxon>
        <taxon>Herbiconiux</taxon>
    </lineage>
</organism>
<feature type="compositionally biased region" description="Low complexity" evidence="1">
    <location>
        <begin position="28"/>
        <end position="60"/>
    </location>
</feature>
<name>A0AB39BJG1_9MICO</name>
<protein>
    <recommendedName>
        <fullName evidence="3">Ig-like domain repeat protein</fullName>
    </recommendedName>
</protein>
<gene>
    <name evidence="2" type="ORF">ABFY20_05440</name>
</gene>
<accession>A0AB39BJG1</accession>
<proteinExistence type="predicted"/>
<dbReference type="AlphaFoldDB" id="A0AB39BJG1"/>
<evidence type="ECO:0000256" key="1">
    <source>
        <dbReference type="SAM" id="MobiDB-lite"/>
    </source>
</evidence>
<dbReference type="RefSeq" id="WP_368498921.1">
    <property type="nucleotide sequence ID" value="NZ_CP162511.1"/>
</dbReference>
<evidence type="ECO:0008006" key="3">
    <source>
        <dbReference type="Google" id="ProtNLM"/>
    </source>
</evidence>
<reference evidence="2" key="1">
    <citation type="submission" date="2024-05" db="EMBL/GenBank/DDBJ databases">
        <title>Herbiconiux sp. A18JL235.</title>
        <authorList>
            <person name="Zhang G."/>
        </authorList>
    </citation>
    <scope>NUCLEOTIDE SEQUENCE</scope>
    <source>
        <strain evidence="2">A18JL235</strain>
    </source>
</reference>
<evidence type="ECO:0000313" key="2">
    <source>
        <dbReference type="EMBL" id="XDI06541.1"/>
    </source>
</evidence>
<feature type="region of interest" description="Disordered" evidence="1">
    <location>
        <begin position="28"/>
        <end position="111"/>
    </location>
</feature>
<dbReference type="EMBL" id="CP162511">
    <property type="protein sequence ID" value="XDI06541.1"/>
    <property type="molecule type" value="Genomic_DNA"/>
</dbReference>
<feature type="compositionally biased region" description="Low complexity" evidence="1">
    <location>
        <begin position="71"/>
        <end position="109"/>
    </location>
</feature>
<sequence>MSSIVRVLGSVLMVLAFLVVPLVAAPPSGGSAAQAAVEPAPIASESPAPEPDAPATEAPAPDAPAPEAPADDQPATEAPATEVPATDAPAGDPAATPVPATDAPAVPEVPLDPQSADVVAQAAPGCGAPCTFVPATGRAAAQWLLTARDQGKFTVDGAINEIWDTEIAPIANGTVEARCDIDKRVLQALVVTIKAFGSLRVSDLNRWCANDGDYTCTGEKRPPSPWHCRIPAVAVDFSRVGGRSTNGWNDGTNDLLSLLNQFMPANTHVGQLGCYGRPSMASLGYSYLTNEFGDSCNHQHIDIGQAPGALRVSETNGPPIGGYERAEARPGGLWFSGWAVDLDSTGPVQINIVIDGQLKAITTANQNRPDVASYLPGYGPAHGYGILVPTTGGSHKVCVHAMDTGGDGDTRLGCSTITMMKDRPVGSLDTAYRGEAGILVTGWAIDPDTTDPIDVVFYVNNHWTSATRADKSRTDVGQVFPGYGAKHAFTATVPVSPGTNQVCAYAVNTPSSNDNPLIGCHTIVMPAGQPVGSLDTASGVPRGIQVSGWALDPDTKGPIDVVFYVDNVWTSATRAAGARSDIARLYPSWGPNHAFTATVPAIPGSHRVCGYAVNTPSSNDNPLIGCQTVTVPNQAPVGKLDGASAARQSISVRGWSLDPDTANPIDVVFYVDGVWTSSARADGSRGDVAAAYPGYGDKHGFTASVPAKAGSRTVCAYGVNWPSSNDNTLLGCSTVSIASTAPFGSLDSARGVDGGIQVNGWTIDPDTRDPISVVFYVDDRWTSSAKADQSRNDVAAQFPAFGDKHGYSATVPATKGSHKVCAYGVNTPASNDNPQLGCATVTVP</sequence>